<organism evidence="2 3">
    <name type="scientific">Amanita muscaria (strain Koide BX008)</name>
    <dbReference type="NCBI Taxonomy" id="946122"/>
    <lineage>
        <taxon>Eukaryota</taxon>
        <taxon>Fungi</taxon>
        <taxon>Dikarya</taxon>
        <taxon>Basidiomycota</taxon>
        <taxon>Agaricomycotina</taxon>
        <taxon>Agaricomycetes</taxon>
        <taxon>Agaricomycetidae</taxon>
        <taxon>Agaricales</taxon>
        <taxon>Pluteineae</taxon>
        <taxon>Amanitaceae</taxon>
        <taxon>Amanita</taxon>
    </lineage>
</organism>
<evidence type="ECO:0000256" key="1">
    <source>
        <dbReference type="SAM" id="Phobius"/>
    </source>
</evidence>
<keyword evidence="1" id="KW-1133">Transmembrane helix</keyword>
<dbReference type="AlphaFoldDB" id="A0A0C2WMB6"/>
<dbReference type="Proteomes" id="UP000054549">
    <property type="component" value="Unassembled WGS sequence"/>
</dbReference>
<gene>
    <name evidence="2" type="ORF">M378DRAFT_171246</name>
</gene>
<keyword evidence="1" id="KW-0812">Transmembrane</keyword>
<protein>
    <submittedName>
        <fullName evidence="2">Uncharacterized protein</fullName>
    </submittedName>
</protein>
<dbReference type="OrthoDB" id="3357408at2759"/>
<accession>A0A0C2WMB6</accession>
<feature type="transmembrane region" description="Helical" evidence="1">
    <location>
        <begin position="50"/>
        <end position="77"/>
    </location>
</feature>
<keyword evidence="3" id="KW-1185">Reference proteome</keyword>
<evidence type="ECO:0000313" key="2">
    <source>
        <dbReference type="EMBL" id="KIL57861.1"/>
    </source>
</evidence>
<sequence length="161" mass="18536">MILNSQPFFVAAILQAFLYTLYLVSLAHVLRRLLYEEEGWILRSRDKIRWGLLTITLVVFIFTTMDLAFEIAILLTFTDNKELNNQIIIASFSRLQSNAQPWLSQTLSWYDKAKNSNSLDLENLTQPRSLTDHSLLVSTPEVMARHLPSSGFMAGKHHMHD</sequence>
<proteinExistence type="predicted"/>
<evidence type="ECO:0000313" key="3">
    <source>
        <dbReference type="Proteomes" id="UP000054549"/>
    </source>
</evidence>
<keyword evidence="1" id="KW-0472">Membrane</keyword>
<feature type="transmembrane region" description="Helical" evidence="1">
    <location>
        <begin position="6"/>
        <end position="30"/>
    </location>
</feature>
<reference evidence="2 3" key="1">
    <citation type="submission" date="2014-04" db="EMBL/GenBank/DDBJ databases">
        <title>Evolutionary Origins and Diversification of the Mycorrhizal Mutualists.</title>
        <authorList>
            <consortium name="DOE Joint Genome Institute"/>
            <consortium name="Mycorrhizal Genomics Consortium"/>
            <person name="Kohler A."/>
            <person name="Kuo A."/>
            <person name="Nagy L.G."/>
            <person name="Floudas D."/>
            <person name="Copeland A."/>
            <person name="Barry K.W."/>
            <person name="Cichocki N."/>
            <person name="Veneault-Fourrey C."/>
            <person name="LaButti K."/>
            <person name="Lindquist E.A."/>
            <person name="Lipzen A."/>
            <person name="Lundell T."/>
            <person name="Morin E."/>
            <person name="Murat C."/>
            <person name="Riley R."/>
            <person name="Ohm R."/>
            <person name="Sun H."/>
            <person name="Tunlid A."/>
            <person name="Henrissat B."/>
            <person name="Grigoriev I.V."/>
            <person name="Hibbett D.S."/>
            <person name="Martin F."/>
        </authorList>
    </citation>
    <scope>NUCLEOTIDE SEQUENCE [LARGE SCALE GENOMIC DNA]</scope>
    <source>
        <strain evidence="2 3">Koide BX008</strain>
    </source>
</reference>
<name>A0A0C2WMB6_AMAMK</name>
<dbReference type="HOGENOM" id="CLU_112957_0_0_1"/>
<dbReference type="InParanoid" id="A0A0C2WMB6"/>
<dbReference type="EMBL" id="KN818355">
    <property type="protein sequence ID" value="KIL57861.1"/>
    <property type="molecule type" value="Genomic_DNA"/>
</dbReference>